<dbReference type="FunCoup" id="A2DHS0">
    <property type="interactions" value="60"/>
</dbReference>
<dbReference type="PROSITE" id="PS01032">
    <property type="entry name" value="PPM_1"/>
    <property type="match status" value="1"/>
</dbReference>
<organism evidence="6 7">
    <name type="scientific">Trichomonas vaginalis (strain ATCC PRA-98 / G3)</name>
    <dbReference type="NCBI Taxonomy" id="412133"/>
    <lineage>
        <taxon>Eukaryota</taxon>
        <taxon>Metamonada</taxon>
        <taxon>Parabasalia</taxon>
        <taxon>Trichomonadida</taxon>
        <taxon>Trichomonadidae</taxon>
        <taxon>Trichomonas</taxon>
    </lineage>
</organism>
<dbReference type="SMR" id="A2DHS0"/>
<dbReference type="KEGG" id="tva:5465652"/>
<accession>A2DHS0</accession>
<protein>
    <submittedName>
        <fullName evidence="6">Protein phosphatase 2C, putative</fullName>
    </submittedName>
</protein>
<dbReference type="InParanoid" id="A2DHS0"/>
<dbReference type="GO" id="GO:0046872">
    <property type="term" value="F:metal ion binding"/>
    <property type="evidence" value="ECO:0007669"/>
    <property type="project" value="UniProtKB-KW"/>
</dbReference>
<evidence type="ECO:0000259" key="5">
    <source>
        <dbReference type="PROSITE" id="PS51746"/>
    </source>
</evidence>
<dbReference type="InterPro" id="IPR015655">
    <property type="entry name" value="PP2C"/>
</dbReference>
<evidence type="ECO:0000256" key="2">
    <source>
        <dbReference type="ARBA" id="ARBA00022801"/>
    </source>
</evidence>
<proteinExistence type="inferred from homology"/>
<dbReference type="EMBL" id="DS113201">
    <property type="protein sequence ID" value="EAY20118.1"/>
    <property type="molecule type" value="Genomic_DNA"/>
</dbReference>
<dbReference type="SUPFAM" id="SSF81606">
    <property type="entry name" value="PP2C-like"/>
    <property type="match status" value="1"/>
</dbReference>
<reference evidence="6" key="1">
    <citation type="submission" date="2006-10" db="EMBL/GenBank/DDBJ databases">
        <authorList>
            <person name="Amadeo P."/>
            <person name="Zhao Q."/>
            <person name="Wortman J."/>
            <person name="Fraser-Liggett C."/>
            <person name="Carlton J."/>
        </authorList>
    </citation>
    <scope>NUCLEOTIDE SEQUENCE</scope>
    <source>
        <strain evidence="6">G3</strain>
    </source>
</reference>
<evidence type="ECO:0000256" key="1">
    <source>
        <dbReference type="ARBA" id="ARBA00022723"/>
    </source>
</evidence>
<dbReference type="Gene3D" id="3.60.40.10">
    <property type="entry name" value="PPM-type phosphatase domain"/>
    <property type="match status" value="1"/>
</dbReference>
<dbReference type="Proteomes" id="UP000001542">
    <property type="component" value="Unassembled WGS sequence"/>
</dbReference>
<evidence type="ECO:0000313" key="6">
    <source>
        <dbReference type="EMBL" id="EAY20118.1"/>
    </source>
</evidence>
<gene>
    <name evidence="6" type="ORF">TVAG_366260</name>
</gene>
<dbReference type="OrthoDB" id="10264738at2759"/>
<name>A2DHS0_TRIV3</name>
<reference evidence="6" key="2">
    <citation type="journal article" date="2007" name="Science">
        <title>Draft genome sequence of the sexually transmitted pathogen Trichomonas vaginalis.</title>
        <authorList>
            <person name="Carlton J.M."/>
            <person name="Hirt R.P."/>
            <person name="Silva J.C."/>
            <person name="Delcher A.L."/>
            <person name="Schatz M."/>
            <person name="Zhao Q."/>
            <person name="Wortman J.R."/>
            <person name="Bidwell S.L."/>
            <person name="Alsmark U.C.M."/>
            <person name="Besteiro S."/>
            <person name="Sicheritz-Ponten T."/>
            <person name="Noel C.J."/>
            <person name="Dacks J.B."/>
            <person name="Foster P.G."/>
            <person name="Simillion C."/>
            <person name="Van de Peer Y."/>
            <person name="Miranda-Saavedra D."/>
            <person name="Barton G.J."/>
            <person name="Westrop G.D."/>
            <person name="Mueller S."/>
            <person name="Dessi D."/>
            <person name="Fiori P.L."/>
            <person name="Ren Q."/>
            <person name="Paulsen I."/>
            <person name="Zhang H."/>
            <person name="Bastida-Corcuera F.D."/>
            <person name="Simoes-Barbosa A."/>
            <person name="Brown M.T."/>
            <person name="Hayes R.D."/>
            <person name="Mukherjee M."/>
            <person name="Okumura C.Y."/>
            <person name="Schneider R."/>
            <person name="Smith A.J."/>
            <person name="Vanacova S."/>
            <person name="Villalvazo M."/>
            <person name="Haas B.J."/>
            <person name="Pertea M."/>
            <person name="Feldblyum T.V."/>
            <person name="Utterback T.R."/>
            <person name="Shu C.L."/>
            <person name="Osoegawa K."/>
            <person name="de Jong P.J."/>
            <person name="Hrdy I."/>
            <person name="Horvathova L."/>
            <person name="Zubacova Z."/>
            <person name="Dolezal P."/>
            <person name="Malik S.B."/>
            <person name="Logsdon J.M. Jr."/>
            <person name="Henze K."/>
            <person name="Gupta A."/>
            <person name="Wang C.C."/>
            <person name="Dunne R.L."/>
            <person name="Upcroft J.A."/>
            <person name="Upcroft P."/>
            <person name="White O."/>
            <person name="Salzberg S.L."/>
            <person name="Tang P."/>
            <person name="Chiu C.-H."/>
            <person name="Lee Y.-S."/>
            <person name="Embley T.M."/>
            <person name="Coombs G.H."/>
            <person name="Mottram J.C."/>
            <person name="Tachezy J."/>
            <person name="Fraser-Liggett C.M."/>
            <person name="Johnson P.J."/>
        </authorList>
    </citation>
    <scope>NUCLEOTIDE SEQUENCE [LARGE SCALE GENOMIC DNA]</scope>
    <source>
        <strain evidence="6">G3</strain>
    </source>
</reference>
<dbReference type="VEuPathDB" id="TrichDB:TVAGG3_0303330"/>
<dbReference type="Pfam" id="PF00481">
    <property type="entry name" value="PP2C"/>
    <property type="match status" value="1"/>
</dbReference>
<sequence>MTCGLRQKATEKHFFIEGEQVYPGSHADAIGKRKTMEDAATVVGEIFGPKTQYYGVFDGHGGNGVSMYLAKELHGVLKQNYSPDIPIETVITKSFQTINEKMIADFPNTGSTASIALIIGDKITIANVGDTRILLLDTNNKVTRLSVDHNISNKAEVDLVIQRGGTIMNDRVNGVVSLTRSFGDGLQASSISCEPNIVTIDRHDNEKLIIACDGVFEVLSDDVVGETYMKMNDPSKSARLIKDTAIKRGSGDNITVVCVSLTPK</sequence>
<dbReference type="PROSITE" id="PS51746">
    <property type="entry name" value="PPM_2"/>
    <property type="match status" value="1"/>
</dbReference>
<dbReference type="VEuPathDB" id="TrichDB:TVAG_366260"/>
<dbReference type="PANTHER" id="PTHR47992">
    <property type="entry name" value="PROTEIN PHOSPHATASE"/>
    <property type="match status" value="1"/>
</dbReference>
<dbReference type="OMA" id="IWECADN"/>
<keyword evidence="1" id="KW-0479">Metal-binding</keyword>
<dbReference type="RefSeq" id="XP_001581104.1">
    <property type="nucleotide sequence ID" value="XM_001581054.1"/>
</dbReference>
<keyword evidence="7" id="KW-1185">Reference proteome</keyword>
<keyword evidence="3 4" id="KW-0904">Protein phosphatase</keyword>
<evidence type="ECO:0000256" key="4">
    <source>
        <dbReference type="RuleBase" id="RU003465"/>
    </source>
</evidence>
<dbReference type="GO" id="GO:0004722">
    <property type="term" value="F:protein serine/threonine phosphatase activity"/>
    <property type="evidence" value="ECO:0000318"/>
    <property type="project" value="GO_Central"/>
</dbReference>
<dbReference type="AlphaFoldDB" id="A2DHS0"/>
<comment type="similarity">
    <text evidence="4">Belongs to the PP2C family.</text>
</comment>
<dbReference type="eggNOG" id="KOG0698">
    <property type="taxonomic scope" value="Eukaryota"/>
</dbReference>
<evidence type="ECO:0000256" key="3">
    <source>
        <dbReference type="ARBA" id="ARBA00022912"/>
    </source>
</evidence>
<keyword evidence="2 4" id="KW-0378">Hydrolase</keyword>
<dbReference type="GO" id="GO:0007165">
    <property type="term" value="P:signal transduction"/>
    <property type="evidence" value="ECO:0000318"/>
    <property type="project" value="GO_Central"/>
</dbReference>
<dbReference type="STRING" id="5722.A2DHS0"/>
<dbReference type="SMART" id="SM00331">
    <property type="entry name" value="PP2C_SIG"/>
    <property type="match status" value="1"/>
</dbReference>
<dbReference type="CDD" id="cd00143">
    <property type="entry name" value="PP2Cc"/>
    <property type="match status" value="1"/>
</dbReference>
<evidence type="ECO:0000313" key="7">
    <source>
        <dbReference type="Proteomes" id="UP000001542"/>
    </source>
</evidence>
<dbReference type="SMART" id="SM00332">
    <property type="entry name" value="PP2Cc"/>
    <property type="match status" value="1"/>
</dbReference>
<feature type="domain" description="PPM-type phosphatase" evidence="5">
    <location>
        <begin position="23"/>
        <end position="261"/>
    </location>
</feature>
<dbReference type="InterPro" id="IPR036457">
    <property type="entry name" value="PPM-type-like_dom_sf"/>
</dbReference>
<dbReference type="InterPro" id="IPR000222">
    <property type="entry name" value="PP2C_BS"/>
</dbReference>
<dbReference type="InterPro" id="IPR001932">
    <property type="entry name" value="PPM-type_phosphatase-like_dom"/>
</dbReference>